<accession>A0A3E1RCY9</accession>
<keyword evidence="2" id="KW-1185">Reference proteome</keyword>
<reference evidence="1 2" key="1">
    <citation type="submission" date="2018-05" db="EMBL/GenBank/DDBJ databases">
        <title>Rhodoferax soyangensis sp.nov., isolated from an oligotrophic freshwater lake.</title>
        <authorList>
            <person name="Park M."/>
        </authorList>
    </citation>
    <scope>NUCLEOTIDE SEQUENCE [LARGE SCALE GENOMIC DNA]</scope>
    <source>
        <strain evidence="1 2">IMCC26218</strain>
    </source>
</reference>
<gene>
    <name evidence="1" type="ORF">DIC66_08750</name>
</gene>
<dbReference type="Gene3D" id="3.30.300.20">
    <property type="match status" value="1"/>
</dbReference>
<dbReference type="RefSeq" id="WP_117176189.1">
    <property type="nucleotide sequence ID" value="NZ_QFZK01000004.1"/>
</dbReference>
<dbReference type="PANTHER" id="PTHR35368:SF1">
    <property type="entry name" value="HYDROPEROXIDE REDUCTASE"/>
    <property type="match status" value="1"/>
</dbReference>
<dbReference type="SUPFAM" id="SSF82784">
    <property type="entry name" value="OsmC-like"/>
    <property type="match status" value="1"/>
</dbReference>
<dbReference type="EMBL" id="QFZK01000004">
    <property type="protein sequence ID" value="RFO97219.1"/>
    <property type="molecule type" value="Genomic_DNA"/>
</dbReference>
<proteinExistence type="predicted"/>
<dbReference type="Pfam" id="PF02566">
    <property type="entry name" value="OsmC"/>
    <property type="match status" value="1"/>
</dbReference>
<name>A0A3E1RCY9_9BURK</name>
<evidence type="ECO:0000313" key="2">
    <source>
        <dbReference type="Proteomes" id="UP000260665"/>
    </source>
</evidence>
<comment type="caution">
    <text evidence="1">The sequence shown here is derived from an EMBL/GenBank/DDBJ whole genome shotgun (WGS) entry which is preliminary data.</text>
</comment>
<dbReference type="InterPro" id="IPR052924">
    <property type="entry name" value="OsmC/Ohr_hydroprdx_reductase"/>
</dbReference>
<dbReference type="InterPro" id="IPR003718">
    <property type="entry name" value="OsmC/Ohr_fam"/>
</dbReference>
<sequence length="183" mass="19000">MASLVREAQAALRKLYLENPALALVTDHARSCGPNTADPFHSQVTPMDGCGVWVPMGVHRALGGPHDAPTPGDLLCAALAACQDSALRMVANRLGVVITALEVRVTANVDVRGALGMDAEVPTGFQSMACDVHLAVAEGTPPRLLASLQSAAERCCVVQQTLQHPPPVSTRFHVTGLGVAPAA</sequence>
<dbReference type="InterPro" id="IPR015946">
    <property type="entry name" value="KH_dom-like_a/b"/>
</dbReference>
<dbReference type="OrthoDB" id="9789573at2"/>
<evidence type="ECO:0000313" key="1">
    <source>
        <dbReference type="EMBL" id="RFO97219.1"/>
    </source>
</evidence>
<dbReference type="AlphaFoldDB" id="A0A3E1RCY9"/>
<organism evidence="1 2">
    <name type="scientific">Rhodoferax lacus</name>
    <dbReference type="NCBI Taxonomy" id="2184758"/>
    <lineage>
        <taxon>Bacteria</taxon>
        <taxon>Pseudomonadati</taxon>
        <taxon>Pseudomonadota</taxon>
        <taxon>Betaproteobacteria</taxon>
        <taxon>Burkholderiales</taxon>
        <taxon>Comamonadaceae</taxon>
        <taxon>Rhodoferax</taxon>
    </lineage>
</organism>
<dbReference type="PANTHER" id="PTHR35368">
    <property type="entry name" value="HYDROPEROXIDE REDUCTASE"/>
    <property type="match status" value="1"/>
</dbReference>
<dbReference type="InterPro" id="IPR036102">
    <property type="entry name" value="OsmC/Ohrsf"/>
</dbReference>
<protein>
    <submittedName>
        <fullName evidence="1">Osmotically inducible protein OsmC</fullName>
    </submittedName>
</protein>
<dbReference type="Proteomes" id="UP000260665">
    <property type="component" value="Unassembled WGS sequence"/>
</dbReference>